<accession>A0A0S2I453</accession>
<feature type="transmembrane region" description="Helical" evidence="1">
    <location>
        <begin position="12"/>
        <end position="35"/>
    </location>
</feature>
<dbReference type="SUPFAM" id="SSF55874">
    <property type="entry name" value="ATPase domain of HSP90 chaperone/DNA topoisomerase II/histidine kinase"/>
    <property type="match status" value="1"/>
</dbReference>
<dbReference type="Proteomes" id="UP000064893">
    <property type="component" value="Chromosome"/>
</dbReference>
<dbReference type="InterPro" id="IPR036890">
    <property type="entry name" value="HATPase_C_sf"/>
</dbReference>
<dbReference type="EC" id="2.7.13.3" evidence="3"/>
<feature type="transmembrane region" description="Helical" evidence="1">
    <location>
        <begin position="41"/>
        <end position="66"/>
    </location>
</feature>
<organism evidence="3 4">
    <name type="scientific">Salinivirga cyanobacteriivorans</name>
    <dbReference type="NCBI Taxonomy" id="1307839"/>
    <lineage>
        <taxon>Bacteria</taxon>
        <taxon>Pseudomonadati</taxon>
        <taxon>Bacteroidota</taxon>
        <taxon>Bacteroidia</taxon>
        <taxon>Bacteroidales</taxon>
        <taxon>Salinivirgaceae</taxon>
        <taxon>Salinivirga</taxon>
    </lineage>
</organism>
<dbReference type="PANTHER" id="PTHR34220:SF7">
    <property type="entry name" value="SENSOR HISTIDINE KINASE YPDA"/>
    <property type="match status" value="1"/>
</dbReference>
<dbReference type="GO" id="GO:0000155">
    <property type="term" value="F:phosphorelay sensor kinase activity"/>
    <property type="evidence" value="ECO:0007669"/>
    <property type="project" value="InterPro"/>
</dbReference>
<keyword evidence="1" id="KW-0812">Transmembrane</keyword>
<dbReference type="PANTHER" id="PTHR34220">
    <property type="entry name" value="SENSOR HISTIDINE KINASE YPDA"/>
    <property type="match status" value="1"/>
</dbReference>
<reference evidence="3 4" key="1">
    <citation type="submission" date="2015-11" db="EMBL/GenBank/DDBJ databases">
        <title>Description and complete genome sequence of a novel strain predominating in hypersaline microbial mats and representing a new family of the Bacteriodetes phylum.</title>
        <authorList>
            <person name="Spring S."/>
            <person name="Bunk B."/>
            <person name="Sproer C."/>
            <person name="Klenk H.-P."/>
        </authorList>
    </citation>
    <scope>NUCLEOTIDE SEQUENCE [LARGE SCALE GENOMIC DNA]</scope>
    <source>
        <strain evidence="3 4">L21-Spi-D4</strain>
    </source>
</reference>
<feature type="domain" description="Signal transduction histidine kinase internal region" evidence="2">
    <location>
        <begin position="162"/>
        <end position="240"/>
    </location>
</feature>
<keyword evidence="1" id="KW-1133">Transmembrane helix</keyword>
<evidence type="ECO:0000259" key="2">
    <source>
        <dbReference type="Pfam" id="PF06580"/>
    </source>
</evidence>
<gene>
    <name evidence="3" type="primary">yehU_4</name>
    <name evidence="3" type="ORF">L21SP5_03404</name>
</gene>
<feature type="transmembrane region" description="Helical" evidence="1">
    <location>
        <begin position="117"/>
        <end position="141"/>
    </location>
</feature>
<dbReference type="KEGG" id="blq:L21SP5_03404"/>
<sequence>MQIFNPQTPKPSPTVISLVWTASTAVHIAFLYFLAHQPIKMVIIDAVVFNSLFVIFSIGVFMGLEYEGTAKPFWRRIMYLYLPMLALIVTLWLLASYSMLTILIEDEDYLHALNDSITYRALIGVFLFSIVVIVQQLIHYYRNYQQKELKTSKLENELQRSKVNTLQMQMQPHFLFNALNSISSLTFEDSEKTRQMLIKLSEFLRYTTKYSEKQLVKLSDELSHIDQYLAIEHLRFGERLKYEKKVSPEAETRFLPCLVLQPVIENAIKHGVNQSIDPVKITLNAKTDQDKLVITITNTKEGESRKKGTGTGLKNLSNRLKILYSNRARLHIENTKTLFTVKIVIP</sequence>
<feature type="transmembrane region" description="Helical" evidence="1">
    <location>
        <begin position="78"/>
        <end position="97"/>
    </location>
</feature>
<proteinExistence type="predicted"/>
<dbReference type="GO" id="GO:0016020">
    <property type="term" value="C:membrane"/>
    <property type="evidence" value="ECO:0007669"/>
    <property type="project" value="InterPro"/>
</dbReference>
<dbReference type="Pfam" id="PF06580">
    <property type="entry name" value="His_kinase"/>
    <property type="match status" value="1"/>
</dbReference>
<dbReference type="RefSeq" id="WP_057954349.1">
    <property type="nucleotide sequence ID" value="NZ_CP013118.1"/>
</dbReference>
<dbReference type="STRING" id="1307839.L21SP5_03404"/>
<dbReference type="AlphaFoldDB" id="A0A0S2I453"/>
<evidence type="ECO:0000256" key="1">
    <source>
        <dbReference type="SAM" id="Phobius"/>
    </source>
</evidence>
<keyword evidence="3" id="KW-0418">Kinase</keyword>
<dbReference type="Gene3D" id="3.30.565.10">
    <property type="entry name" value="Histidine kinase-like ATPase, C-terminal domain"/>
    <property type="match status" value="1"/>
</dbReference>
<evidence type="ECO:0000313" key="4">
    <source>
        <dbReference type="Proteomes" id="UP000064893"/>
    </source>
</evidence>
<dbReference type="InterPro" id="IPR010559">
    <property type="entry name" value="Sig_transdc_His_kin_internal"/>
</dbReference>
<dbReference type="EMBL" id="CP013118">
    <property type="protein sequence ID" value="ALO17015.1"/>
    <property type="molecule type" value="Genomic_DNA"/>
</dbReference>
<evidence type="ECO:0000313" key="3">
    <source>
        <dbReference type="EMBL" id="ALO17015.1"/>
    </source>
</evidence>
<name>A0A0S2I453_9BACT</name>
<dbReference type="OrthoDB" id="9809908at2"/>
<keyword evidence="4" id="KW-1185">Reference proteome</keyword>
<dbReference type="InterPro" id="IPR050640">
    <property type="entry name" value="Bact_2-comp_sensor_kinase"/>
</dbReference>
<keyword evidence="1" id="KW-0472">Membrane</keyword>
<keyword evidence="3" id="KW-0808">Transferase</keyword>
<protein>
    <submittedName>
        <fullName evidence="3">Sensor histidine kinase YehU</fullName>
        <ecNumber evidence="3">2.7.13.3</ecNumber>
    </submittedName>
</protein>